<reference evidence="3" key="1">
    <citation type="submission" date="2017-02" db="UniProtKB">
        <authorList>
            <consortium name="WormBaseParasite"/>
        </authorList>
    </citation>
    <scope>IDENTIFICATION</scope>
</reference>
<proteinExistence type="predicted"/>
<evidence type="ECO:0000313" key="3">
    <source>
        <dbReference type="WBParaSite" id="SPAL_0001318800.1"/>
    </source>
</evidence>
<dbReference type="Proteomes" id="UP000046392">
    <property type="component" value="Unplaced"/>
</dbReference>
<evidence type="ECO:0000313" key="2">
    <source>
        <dbReference type="Proteomes" id="UP000046392"/>
    </source>
</evidence>
<sequence length="137" mass="15536">MDKIELQDDILCEDSINNPIIIDDSDGKDSEDEILSADNYELPFMKDYDDDSTISESDLCTTAPRCGRLQPHLLSASGLLSTKRNKYQQWHMELCHCSAKELQNCKLQNRSDTTTVPQNNSRYKSHIKPKNMGSSGH</sequence>
<organism evidence="2 3">
    <name type="scientific">Strongyloides papillosus</name>
    <name type="common">Intestinal threadworm</name>
    <dbReference type="NCBI Taxonomy" id="174720"/>
    <lineage>
        <taxon>Eukaryota</taxon>
        <taxon>Metazoa</taxon>
        <taxon>Ecdysozoa</taxon>
        <taxon>Nematoda</taxon>
        <taxon>Chromadorea</taxon>
        <taxon>Rhabditida</taxon>
        <taxon>Tylenchina</taxon>
        <taxon>Panagrolaimomorpha</taxon>
        <taxon>Strongyloidoidea</taxon>
        <taxon>Strongyloididae</taxon>
        <taxon>Strongyloides</taxon>
    </lineage>
</organism>
<name>A0A0N5C5G0_STREA</name>
<dbReference type="AlphaFoldDB" id="A0A0N5C5G0"/>
<dbReference type="WBParaSite" id="SPAL_0001318800.1">
    <property type="protein sequence ID" value="SPAL_0001318800.1"/>
    <property type="gene ID" value="SPAL_0001318800"/>
</dbReference>
<keyword evidence="2" id="KW-1185">Reference proteome</keyword>
<accession>A0A0N5C5G0</accession>
<evidence type="ECO:0000256" key="1">
    <source>
        <dbReference type="SAM" id="MobiDB-lite"/>
    </source>
</evidence>
<feature type="region of interest" description="Disordered" evidence="1">
    <location>
        <begin position="111"/>
        <end position="137"/>
    </location>
</feature>
<feature type="compositionally biased region" description="Polar residues" evidence="1">
    <location>
        <begin position="111"/>
        <end position="122"/>
    </location>
</feature>
<protein>
    <submittedName>
        <fullName evidence="3">DDE_Tnp_1_7 domain-containing protein</fullName>
    </submittedName>
</protein>